<dbReference type="PANTHER" id="PTHR24412:SF494">
    <property type="entry name" value="KELCH-LIKE PROTEIN 12"/>
    <property type="match status" value="1"/>
</dbReference>
<feature type="domain" description="BACK" evidence="3">
    <location>
        <begin position="18"/>
        <end position="71"/>
    </location>
</feature>
<name>A0ABD0QI20_CIRMR</name>
<evidence type="ECO:0000259" key="3">
    <source>
        <dbReference type="Pfam" id="PF07707"/>
    </source>
</evidence>
<reference evidence="4 5" key="1">
    <citation type="submission" date="2024-05" db="EMBL/GenBank/DDBJ databases">
        <title>Genome sequencing and assembly of Indian major carp, Cirrhinus mrigala (Hamilton, 1822).</title>
        <authorList>
            <person name="Mohindra V."/>
            <person name="Chowdhury L.M."/>
            <person name="Lal K."/>
            <person name="Jena J.K."/>
        </authorList>
    </citation>
    <scope>NUCLEOTIDE SEQUENCE [LARGE SCALE GENOMIC DNA]</scope>
    <source>
        <strain evidence="4">CM1030</strain>
        <tissue evidence="4">Blood</tissue>
    </source>
</reference>
<accession>A0ABD0QI20</accession>
<gene>
    <name evidence="4" type="ORF">M9458_017492</name>
</gene>
<feature type="non-terminal residue" evidence="4">
    <location>
        <position position="1"/>
    </location>
</feature>
<protein>
    <recommendedName>
        <fullName evidence="3">BACK domain-containing protein</fullName>
    </recommendedName>
</protein>
<feature type="non-terminal residue" evidence="4">
    <location>
        <position position="72"/>
    </location>
</feature>
<dbReference type="Pfam" id="PF07707">
    <property type="entry name" value="BACK"/>
    <property type="match status" value="1"/>
</dbReference>
<dbReference type="EMBL" id="JAMKFB020000008">
    <property type="protein sequence ID" value="KAL0185822.1"/>
    <property type="molecule type" value="Genomic_DNA"/>
</dbReference>
<proteinExistence type="predicted"/>
<comment type="caution">
    <text evidence="4">The sequence shown here is derived from an EMBL/GenBank/DDBJ whole genome shotgun (WGS) entry which is preliminary data.</text>
</comment>
<evidence type="ECO:0000256" key="2">
    <source>
        <dbReference type="ARBA" id="ARBA00022737"/>
    </source>
</evidence>
<sequence length="72" mass="8279">VKRACCDFLNSQLDPSNCLGIRDFAETHNCLDLMQAAELFSQKHFAEVVQQEEFMLLSQSEVEKLIKCDEIQ</sequence>
<keyword evidence="5" id="KW-1185">Reference proteome</keyword>
<dbReference type="Gene3D" id="1.25.40.420">
    <property type="match status" value="1"/>
</dbReference>
<dbReference type="Proteomes" id="UP001529510">
    <property type="component" value="Unassembled WGS sequence"/>
</dbReference>
<evidence type="ECO:0000313" key="4">
    <source>
        <dbReference type="EMBL" id="KAL0185822.1"/>
    </source>
</evidence>
<keyword evidence="2" id="KW-0677">Repeat</keyword>
<evidence type="ECO:0000256" key="1">
    <source>
        <dbReference type="ARBA" id="ARBA00022441"/>
    </source>
</evidence>
<dbReference type="AlphaFoldDB" id="A0ABD0QI20"/>
<dbReference type="InterPro" id="IPR011705">
    <property type="entry name" value="BACK"/>
</dbReference>
<evidence type="ECO:0000313" key="5">
    <source>
        <dbReference type="Proteomes" id="UP001529510"/>
    </source>
</evidence>
<keyword evidence="1" id="KW-0880">Kelch repeat</keyword>
<organism evidence="4 5">
    <name type="scientific">Cirrhinus mrigala</name>
    <name type="common">Mrigala</name>
    <dbReference type="NCBI Taxonomy" id="683832"/>
    <lineage>
        <taxon>Eukaryota</taxon>
        <taxon>Metazoa</taxon>
        <taxon>Chordata</taxon>
        <taxon>Craniata</taxon>
        <taxon>Vertebrata</taxon>
        <taxon>Euteleostomi</taxon>
        <taxon>Actinopterygii</taxon>
        <taxon>Neopterygii</taxon>
        <taxon>Teleostei</taxon>
        <taxon>Ostariophysi</taxon>
        <taxon>Cypriniformes</taxon>
        <taxon>Cyprinidae</taxon>
        <taxon>Labeoninae</taxon>
        <taxon>Labeonini</taxon>
        <taxon>Cirrhinus</taxon>
    </lineage>
</organism>
<dbReference type="PANTHER" id="PTHR24412">
    <property type="entry name" value="KELCH PROTEIN"/>
    <property type="match status" value="1"/>
</dbReference>